<dbReference type="RefSeq" id="WP_007415958.1">
    <property type="nucleotide sequence ID" value="NZ_ABOX02000021.1"/>
</dbReference>
<reference evidence="2 3" key="1">
    <citation type="journal article" date="2011" name="J. Bacteriol.">
        <title>Genome sequence of 'Pedosphaera parvula' Ellin514, an aerobic Verrucomicrobial isolate from pasture soil.</title>
        <authorList>
            <person name="Kant R."/>
            <person name="van Passel M.W."/>
            <person name="Sangwan P."/>
            <person name="Palva A."/>
            <person name="Lucas S."/>
            <person name="Copeland A."/>
            <person name="Lapidus A."/>
            <person name="Glavina Del Rio T."/>
            <person name="Dalin E."/>
            <person name="Tice H."/>
            <person name="Bruce D."/>
            <person name="Goodwin L."/>
            <person name="Pitluck S."/>
            <person name="Chertkov O."/>
            <person name="Larimer F.W."/>
            <person name="Land M.L."/>
            <person name="Hauser L."/>
            <person name="Brettin T.S."/>
            <person name="Detter J.C."/>
            <person name="Han S."/>
            <person name="de Vos W.M."/>
            <person name="Janssen P.H."/>
            <person name="Smidt H."/>
        </authorList>
    </citation>
    <scope>NUCLEOTIDE SEQUENCE [LARGE SCALE GENOMIC DNA]</scope>
    <source>
        <strain evidence="2 3">Ellin514</strain>
    </source>
</reference>
<accession>B9XJG5</accession>
<dbReference type="EMBL" id="ABOX02000021">
    <property type="protein sequence ID" value="EEF60026.1"/>
    <property type="molecule type" value="Genomic_DNA"/>
</dbReference>
<feature type="transmembrane region" description="Helical" evidence="1">
    <location>
        <begin position="44"/>
        <end position="62"/>
    </location>
</feature>
<keyword evidence="1" id="KW-0472">Membrane</keyword>
<evidence type="ECO:0000313" key="3">
    <source>
        <dbReference type="Proteomes" id="UP000003688"/>
    </source>
</evidence>
<keyword evidence="3" id="KW-1185">Reference proteome</keyword>
<organism evidence="2 3">
    <name type="scientific">Pedosphaera parvula (strain Ellin514)</name>
    <dbReference type="NCBI Taxonomy" id="320771"/>
    <lineage>
        <taxon>Bacteria</taxon>
        <taxon>Pseudomonadati</taxon>
        <taxon>Verrucomicrobiota</taxon>
        <taxon>Pedosphaerae</taxon>
        <taxon>Pedosphaerales</taxon>
        <taxon>Pedosphaeraceae</taxon>
        <taxon>Pedosphaera</taxon>
    </lineage>
</organism>
<sequence length="104" mass="11819">MVLVLEKLRDKYSVRDAAWQNPASAVMFLLAAFCLGADPHALQSATLFAFSAIMGAISLIFLKRKPDVEIPEAVMTRDSVTEEMRREILIQSPQRVWIRLWTRA</sequence>
<keyword evidence="1" id="KW-1133">Transmembrane helix</keyword>
<proteinExistence type="predicted"/>
<dbReference type="Proteomes" id="UP000003688">
    <property type="component" value="Unassembled WGS sequence"/>
</dbReference>
<dbReference type="AlphaFoldDB" id="B9XJG5"/>
<name>B9XJG5_PEDPL</name>
<evidence type="ECO:0000313" key="2">
    <source>
        <dbReference type="EMBL" id="EEF60026.1"/>
    </source>
</evidence>
<comment type="caution">
    <text evidence="2">The sequence shown here is derived from an EMBL/GenBank/DDBJ whole genome shotgun (WGS) entry which is preliminary data.</text>
</comment>
<keyword evidence="1" id="KW-0812">Transmembrane</keyword>
<protein>
    <submittedName>
        <fullName evidence="2">Uncharacterized protein</fullName>
    </submittedName>
</protein>
<evidence type="ECO:0000256" key="1">
    <source>
        <dbReference type="SAM" id="Phobius"/>
    </source>
</evidence>
<gene>
    <name evidence="2" type="ORF">Cflav_PD3085</name>
</gene>